<dbReference type="STRING" id="1549748.WH95_13725"/>
<dbReference type="InterPro" id="IPR036737">
    <property type="entry name" value="OmpA-like_sf"/>
</dbReference>
<feature type="compositionally biased region" description="Low complexity" evidence="2">
    <location>
        <begin position="299"/>
        <end position="330"/>
    </location>
</feature>
<evidence type="ECO:0000313" key="6">
    <source>
        <dbReference type="Proteomes" id="UP000034491"/>
    </source>
</evidence>
<feature type="signal peptide" evidence="3">
    <location>
        <begin position="1"/>
        <end position="31"/>
    </location>
</feature>
<dbReference type="EMBL" id="LANI01000020">
    <property type="protein sequence ID" value="KKJ76277.1"/>
    <property type="molecule type" value="Genomic_DNA"/>
</dbReference>
<feature type="compositionally biased region" description="Polar residues" evidence="2">
    <location>
        <begin position="242"/>
        <end position="254"/>
    </location>
</feature>
<feature type="compositionally biased region" description="Polar residues" evidence="2">
    <location>
        <begin position="171"/>
        <end position="189"/>
    </location>
</feature>
<organism evidence="5 6">
    <name type="scientific">Kiloniella litopenaei</name>
    <dbReference type="NCBI Taxonomy" id="1549748"/>
    <lineage>
        <taxon>Bacteria</taxon>
        <taxon>Pseudomonadati</taxon>
        <taxon>Pseudomonadota</taxon>
        <taxon>Alphaproteobacteria</taxon>
        <taxon>Rhodospirillales</taxon>
        <taxon>Kiloniellaceae</taxon>
        <taxon>Kiloniella</taxon>
    </lineage>
</organism>
<reference evidence="5 6" key="1">
    <citation type="submission" date="2015-03" db="EMBL/GenBank/DDBJ databases">
        <title>Genome sequence of Kiloniella sp. P1-1, isolated from the gut microflora of Pacific white shrimp, Penaeus vannamei.</title>
        <authorList>
            <person name="Shao Z."/>
            <person name="Wang L."/>
            <person name="Li X."/>
        </authorList>
    </citation>
    <scope>NUCLEOTIDE SEQUENCE [LARGE SCALE GENOMIC DNA]</scope>
    <source>
        <strain evidence="5 6">P1-1</strain>
    </source>
</reference>
<dbReference type="SUPFAM" id="SSF103088">
    <property type="entry name" value="OmpA-like"/>
    <property type="match status" value="1"/>
</dbReference>
<evidence type="ECO:0000259" key="4">
    <source>
        <dbReference type="PROSITE" id="PS51123"/>
    </source>
</evidence>
<keyword evidence="6" id="KW-1185">Reference proteome</keyword>
<dbReference type="Gene3D" id="3.30.1330.60">
    <property type="entry name" value="OmpA-like domain"/>
    <property type="match status" value="1"/>
</dbReference>
<dbReference type="Pfam" id="PF00691">
    <property type="entry name" value="OmpA"/>
    <property type="match status" value="1"/>
</dbReference>
<gene>
    <name evidence="5" type="ORF">WH95_13725</name>
</gene>
<dbReference type="GO" id="GO:0016020">
    <property type="term" value="C:membrane"/>
    <property type="evidence" value="ECO:0007669"/>
    <property type="project" value="UniProtKB-UniRule"/>
</dbReference>
<keyword evidence="3" id="KW-0732">Signal</keyword>
<dbReference type="AlphaFoldDB" id="A0A0M2R333"/>
<protein>
    <recommendedName>
        <fullName evidence="4">OmpA-like domain-containing protein</fullName>
    </recommendedName>
</protein>
<dbReference type="CDD" id="cd07185">
    <property type="entry name" value="OmpA_C-like"/>
    <property type="match status" value="1"/>
</dbReference>
<feature type="compositionally biased region" description="Low complexity" evidence="2">
    <location>
        <begin position="140"/>
        <end position="156"/>
    </location>
</feature>
<feature type="region of interest" description="Disordered" evidence="2">
    <location>
        <begin position="289"/>
        <end position="330"/>
    </location>
</feature>
<name>A0A0M2R333_9PROT</name>
<comment type="caution">
    <text evidence="5">The sequence shown here is derived from an EMBL/GenBank/DDBJ whole genome shotgun (WGS) entry which is preliminary data.</text>
</comment>
<keyword evidence="1" id="KW-0472">Membrane</keyword>
<evidence type="ECO:0000313" key="5">
    <source>
        <dbReference type="EMBL" id="KKJ76277.1"/>
    </source>
</evidence>
<feature type="compositionally biased region" description="Polar residues" evidence="2">
    <location>
        <begin position="221"/>
        <end position="232"/>
    </location>
</feature>
<dbReference type="Proteomes" id="UP000034491">
    <property type="component" value="Unassembled WGS sequence"/>
</dbReference>
<feature type="domain" description="OmpA-like" evidence="4">
    <location>
        <begin position="405"/>
        <end position="512"/>
    </location>
</feature>
<feature type="region of interest" description="Disordered" evidence="2">
    <location>
        <begin position="374"/>
        <end position="396"/>
    </location>
</feature>
<feature type="chain" id="PRO_5005640484" description="OmpA-like domain-containing protein" evidence="3">
    <location>
        <begin position="32"/>
        <end position="512"/>
    </location>
</feature>
<dbReference type="PROSITE" id="PS51123">
    <property type="entry name" value="OMPA_2"/>
    <property type="match status" value="1"/>
</dbReference>
<dbReference type="OrthoDB" id="8448151at2"/>
<evidence type="ECO:0000256" key="3">
    <source>
        <dbReference type="SAM" id="SignalP"/>
    </source>
</evidence>
<dbReference type="InterPro" id="IPR006665">
    <property type="entry name" value="OmpA-like"/>
</dbReference>
<dbReference type="RefSeq" id="WP_046508238.1">
    <property type="nucleotide sequence ID" value="NZ_LANI01000020.1"/>
</dbReference>
<proteinExistence type="predicted"/>
<accession>A0A0M2R333</accession>
<feature type="region of interest" description="Disordered" evidence="2">
    <location>
        <begin position="140"/>
        <end position="267"/>
    </location>
</feature>
<evidence type="ECO:0000256" key="2">
    <source>
        <dbReference type="SAM" id="MobiDB-lite"/>
    </source>
</evidence>
<evidence type="ECO:0000256" key="1">
    <source>
        <dbReference type="PROSITE-ProRule" id="PRU00473"/>
    </source>
</evidence>
<sequence length="512" mass="53539">MHKNRHQNRSTMLQASCATLALLCSTSTVFAQNTTIIGGSGSSGVYVNEQLIGSVPAYSNGYSYGAQPVPAGYPGAGSNQYLSRPGNLLFPPASFPHSQVTINNFADFQGSGYNQNPYSAQGNAQAYNAYNSWQQRYGQNPYAQGGYPQQPGQATGSSLYNPYGQPLVPLSQVSSSHVASTGQQPQYPSQVPAFSPQSQLLVPPPNGGNRVVQNAPAVKRTPSQAPVTQTASVAPAPEPTTEPISQASDNQAPVTQAEAPRSIIPPAPVVEETQPTDLEPVATPQAVVPKPSKVEETVETTTATSATEEGTTFSAPAPTVTTPTPSVTAPAPKIETVTAEPVLAPPPVPEPSETISETAIPSAPTIAETTLTESTETLAPPPPPTETEATSSPTGLLPTDETAAITSPDELGPIQLLFEPSDADLSSEAKAQLNTLADQLLADDSKVVQLLAYAGDNESNAQARRISLSRALTVRGVLMERGIPSTRMHVRALGNKAKNGNPDRVEIIPIQN</sequence>